<comment type="caution">
    <text evidence="5">The sequence shown here is derived from an EMBL/GenBank/DDBJ whole genome shotgun (WGS) entry which is preliminary data.</text>
</comment>
<reference evidence="5 6" key="1">
    <citation type="journal article" date="2019" name="Int. J. Syst. Evol. Microbiol.">
        <title>The Global Catalogue of Microorganisms (GCM) 10K type strain sequencing project: providing services to taxonomists for standard genome sequencing and annotation.</title>
        <authorList>
            <consortium name="The Broad Institute Genomics Platform"/>
            <consortium name="The Broad Institute Genome Sequencing Center for Infectious Disease"/>
            <person name="Wu L."/>
            <person name="Ma J."/>
        </authorList>
    </citation>
    <scope>NUCLEOTIDE SEQUENCE [LARGE SCALE GENOMIC DNA]</scope>
    <source>
        <strain evidence="5 6">JCM 6307</strain>
    </source>
</reference>
<name>A0ABN3MAK0_9ACTN</name>
<evidence type="ECO:0000256" key="4">
    <source>
        <dbReference type="SAM" id="MobiDB-lite"/>
    </source>
</evidence>
<dbReference type="Proteomes" id="UP001501358">
    <property type="component" value="Unassembled WGS sequence"/>
</dbReference>
<dbReference type="RefSeq" id="WP_344384407.1">
    <property type="nucleotide sequence ID" value="NZ_BAAATA010000024.1"/>
</dbReference>
<keyword evidence="6" id="KW-1185">Reference proteome</keyword>
<gene>
    <name evidence="5" type="ORF">GCM10010406_38190</name>
</gene>
<feature type="region of interest" description="Disordered" evidence="4">
    <location>
        <begin position="1"/>
        <end position="35"/>
    </location>
</feature>
<feature type="region of interest" description="Disordered" evidence="4">
    <location>
        <begin position="461"/>
        <end position="509"/>
    </location>
</feature>
<dbReference type="PROSITE" id="PS00138">
    <property type="entry name" value="SUBTILASE_SER"/>
    <property type="match status" value="1"/>
</dbReference>
<feature type="region of interest" description="Disordered" evidence="4">
    <location>
        <begin position="396"/>
        <end position="449"/>
    </location>
</feature>
<proteinExistence type="predicted"/>
<dbReference type="EMBL" id="BAAATA010000024">
    <property type="protein sequence ID" value="GAA2498019.1"/>
    <property type="molecule type" value="Genomic_DNA"/>
</dbReference>
<protein>
    <submittedName>
        <fullName evidence="5">Uncharacterized protein</fullName>
    </submittedName>
</protein>
<feature type="compositionally biased region" description="Low complexity" evidence="4">
    <location>
        <begin position="396"/>
        <end position="429"/>
    </location>
</feature>
<keyword evidence="2" id="KW-0378">Hydrolase</keyword>
<evidence type="ECO:0000313" key="6">
    <source>
        <dbReference type="Proteomes" id="UP001501358"/>
    </source>
</evidence>
<organism evidence="5 6">
    <name type="scientific">Streptomyces thermolineatus</name>
    <dbReference type="NCBI Taxonomy" id="44033"/>
    <lineage>
        <taxon>Bacteria</taxon>
        <taxon>Bacillati</taxon>
        <taxon>Actinomycetota</taxon>
        <taxon>Actinomycetes</taxon>
        <taxon>Kitasatosporales</taxon>
        <taxon>Streptomycetaceae</taxon>
        <taxon>Streptomyces</taxon>
    </lineage>
</organism>
<dbReference type="SUPFAM" id="SSF82171">
    <property type="entry name" value="DPP6 N-terminal domain-like"/>
    <property type="match status" value="1"/>
</dbReference>
<accession>A0ABN3MAK0</accession>
<keyword evidence="3" id="KW-0720">Serine protease</keyword>
<evidence type="ECO:0000256" key="3">
    <source>
        <dbReference type="ARBA" id="ARBA00022825"/>
    </source>
</evidence>
<evidence type="ECO:0000256" key="1">
    <source>
        <dbReference type="ARBA" id="ARBA00022670"/>
    </source>
</evidence>
<feature type="compositionally biased region" description="Low complexity" evidence="4">
    <location>
        <begin position="21"/>
        <end position="35"/>
    </location>
</feature>
<feature type="compositionally biased region" description="Pro residues" evidence="4">
    <location>
        <begin position="484"/>
        <end position="493"/>
    </location>
</feature>
<dbReference type="InterPro" id="IPR023828">
    <property type="entry name" value="Peptidase_S8_Ser-AS"/>
</dbReference>
<evidence type="ECO:0000313" key="5">
    <source>
        <dbReference type="EMBL" id="GAA2498019.1"/>
    </source>
</evidence>
<keyword evidence="1" id="KW-0645">Protease</keyword>
<sequence length="538" mass="52847">MTACVTTAFPRGETLGRRDGPAPAAGSGAGARSAGRAGFSFAADGSYAACLAPGPDGTGPHVERWTLDGPEPYTVPLPGARPEGPGSEVAALPDGRVLIRRPSPDGARHHLALLHPTGPRTGELPLGSLAGAEVRLLPPPPVQGPGAAADLVFALARHGDRTTVWLVHDGRTAGVPRPVASVDGRCTGGVWLDRTARLLAVDRHAGDGPGAGGPGAGGAKTVVVDLATGAVTPLLQLTPDSDDRLLLADPDSGLLVLRSDAPGTARLGWGVLGSRLPVRFPDCLAPPDVRLTPFAVQPGEALAPEAAGVALRVDGPQGTGLAVWRPAERCLRQLPAPRGWLAGAGRWTPHGLSLPFFDAEGGCGVAVPADPPALAGPPAPGTSSAVPTVAGAAAVGDPSAATGPAAPVASAAPVAPTGPATPAAPAPAAGGAGRAQVRREAPRAGRGADTGAVALFTAAAAAARRGPDGRRGPGARGAAQERPLPGPAFPSRPAPVRGGAADGGTRPGRWEAVRIPLPATAATAGAAVPGPAAGGLSA</sequence>
<evidence type="ECO:0000256" key="2">
    <source>
        <dbReference type="ARBA" id="ARBA00022801"/>
    </source>
</evidence>